<feature type="compositionally biased region" description="Polar residues" evidence="3">
    <location>
        <begin position="437"/>
        <end position="458"/>
    </location>
</feature>
<reference evidence="5" key="1">
    <citation type="submission" date="2011-07" db="EMBL/GenBank/DDBJ databases">
        <authorList>
            <consortium name="Caenorhabditis brenneri Sequencing and Analysis Consortium"/>
            <person name="Wilson R.K."/>
        </authorList>
    </citation>
    <scope>NUCLEOTIDE SEQUENCE [LARGE SCALE GENOMIC DNA]</scope>
    <source>
        <strain evidence="5">PB2801</strain>
    </source>
</reference>
<keyword evidence="2" id="KW-0677">Repeat</keyword>
<dbReference type="Proteomes" id="UP000008068">
    <property type="component" value="Unassembled WGS sequence"/>
</dbReference>
<dbReference type="EMBL" id="GL379851">
    <property type="protein sequence ID" value="EGT55585.1"/>
    <property type="molecule type" value="Genomic_DNA"/>
</dbReference>
<dbReference type="GO" id="GO:0010628">
    <property type="term" value="P:positive regulation of gene expression"/>
    <property type="evidence" value="ECO:0007669"/>
    <property type="project" value="EnsemblMetazoa"/>
</dbReference>
<dbReference type="PANTHER" id="PTHR14107:SF16">
    <property type="entry name" value="AT02583P"/>
    <property type="match status" value="1"/>
</dbReference>
<dbReference type="Gene3D" id="2.130.10.10">
    <property type="entry name" value="YVTN repeat-like/Quinoprotein amine dehydrogenase"/>
    <property type="match status" value="2"/>
</dbReference>
<feature type="region of interest" description="Disordered" evidence="3">
    <location>
        <begin position="410"/>
        <end position="458"/>
    </location>
</feature>
<dbReference type="STRING" id="135651.G0N936"/>
<dbReference type="FunCoup" id="G0N936">
    <property type="interactions" value="2919"/>
</dbReference>
<dbReference type="HOGENOM" id="CLU_005019_1_0_1"/>
<evidence type="ECO:0000256" key="2">
    <source>
        <dbReference type="ARBA" id="ARBA00022737"/>
    </source>
</evidence>
<name>G0N936_CAEBE</name>
<dbReference type="InterPro" id="IPR015943">
    <property type="entry name" value="WD40/YVTN_repeat-like_dom_sf"/>
</dbReference>
<dbReference type="GO" id="GO:2000010">
    <property type="term" value="P:positive regulation of protein localization to cell surface"/>
    <property type="evidence" value="ECO:0007669"/>
    <property type="project" value="EnsemblMetazoa"/>
</dbReference>
<gene>
    <name evidence="4" type="ORF">CAEBREN_23798</name>
</gene>
<evidence type="ECO:0000256" key="3">
    <source>
        <dbReference type="SAM" id="MobiDB-lite"/>
    </source>
</evidence>
<dbReference type="eggNOG" id="KOG2394">
    <property type="taxonomic scope" value="Eukaryota"/>
</dbReference>
<feature type="compositionally biased region" description="Polar residues" evidence="3">
    <location>
        <begin position="581"/>
        <end position="590"/>
    </location>
</feature>
<keyword evidence="1" id="KW-0853">WD repeat</keyword>
<feature type="compositionally biased region" description="Basic and acidic residues" evidence="3">
    <location>
        <begin position="424"/>
        <end position="435"/>
    </location>
</feature>
<feature type="compositionally biased region" description="Low complexity" evidence="3">
    <location>
        <begin position="687"/>
        <end position="702"/>
    </location>
</feature>
<dbReference type="InterPro" id="IPR051362">
    <property type="entry name" value="WD_repeat_creC_regulators"/>
</dbReference>
<dbReference type="OrthoDB" id="3367at2759"/>
<feature type="compositionally biased region" description="Low complexity" evidence="3">
    <location>
        <begin position="557"/>
        <end position="580"/>
    </location>
</feature>
<dbReference type="SMART" id="SM00320">
    <property type="entry name" value="WD40"/>
    <property type="match status" value="5"/>
</dbReference>
<organism evidence="5">
    <name type="scientific">Caenorhabditis brenneri</name>
    <name type="common">Nematode worm</name>
    <dbReference type="NCBI Taxonomy" id="135651"/>
    <lineage>
        <taxon>Eukaryota</taxon>
        <taxon>Metazoa</taxon>
        <taxon>Ecdysozoa</taxon>
        <taxon>Nematoda</taxon>
        <taxon>Chromadorea</taxon>
        <taxon>Rhabditida</taxon>
        <taxon>Rhabditina</taxon>
        <taxon>Rhabditomorpha</taxon>
        <taxon>Rhabditoidea</taxon>
        <taxon>Rhabditidae</taxon>
        <taxon>Peloderinae</taxon>
        <taxon>Caenorhabditis</taxon>
    </lineage>
</organism>
<dbReference type="InterPro" id="IPR001680">
    <property type="entry name" value="WD40_rpt"/>
</dbReference>
<feature type="compositionally biased region" description="Basic residues" evidence="3">
    <location>
        <begin position="547"/>
        <end position="556"/>
    </location>
</feature>
<dbReference type="AlphaFoldDB" id="G0N936"/>
<proteinExistence type="predicted"/>
<feature type="region of interest" description="Disordered" evidence="3">
    <location>
        <begin position="666"/>
        <end position="732"/>
    </location>
</feature>
<sequence length="752" mass="82267">MMNPPHMLGPSTSLGGNNSALQSSVLSEGALLSHSQPAREEIKKSFAARDGIYRVVVSAELSRPRPLPHYQMPAGLSSAAASQMAIAGSTVRVSFLDAPGNSKKRNVIGVESLSSSSSHGASASVSQDDQNTEDVTSDLICFNVGKELYVYSYRGVQTETDLSRPIDKRVYKGTSPTYHIFNPLTYTATSCQLLIGFTLGQLQVIDPLEKVIPSTVSRLYNEDRYIEKTSVTCIKWFPEDPSIFVASYSSGNLYVYDDKIPAATSSSNGSNHSPPWVSEKQGDKYCVYGWGSRSTARNPTARWAIGEGSIHQFEFSPNKQMLATVSHDGFLRVFNFETREMIATMKSYFGGLLTLSWSHDSKLIATGGEDDLLTVFHVPEKRVVCRGQAHKSWISQVRFDPHVRWLKEAATNKKASTANTSPDDGPRDLVSHREPVASTSSHSNFEIRNQPTSRTEVSCNDAQDGTILYRIGSVGHDTCLCFWDITRNMLTQSHRRQRNSTVLPHPTEGVGRPERTQDAVIVASSHADTQQIVSAPLPPTNAPTSEKKKKEKKGFLRRFPFSRFSSSNQNDSSNNSQRTSATNGAIANSEPSRRIPVLASQISCCVETRILGTSVCPGIKDVPMIEPVMCKKVAHDRLTVLEFRPDCVVTACQEGYICTWARPSDDNKGAGVKTPSVETPESEPKPSVSAAASSYGYGSEVSNGVGPSRSSSVYSNYEQQIRSPNAPSPSYRVTAASTSVYHRPAYAWQNAN</sequence>
<dbReference type="SUPFAM" id="SSF50978">
    <property type="entry name" value="WD40 repeat-like"/>
    <property type="match status" value="1"/>
</dbReference>
<evidence type="ECO:0000256" key="1">
    <source>
        <dbReference type="ARBA" id="ARBA00022574"/>
    </source>
</evidence>
<dbReference type="Pfam" id="PF00400">
    <property type="entry name" value="WD40"/>
    <property type="match status" value="2"/>
</dbReference>
<feature type="compositionally biased region" description="Polar residues" evidence="3">
    <location>
        <begin position="708"/>
        <end position="725"/>
    </location>
</feature>
<feature type="region of interest" description="Disordered" evidence="3">
    <location>
        <begin position="524"/>
        <end position="590"/>
    </location>
</feature>
<evidence type="ECO:0000313" key="5">
    <source>
        <dbReference type="Proteomes" id="UP000008068"/>
    </source>
</evidence>
<accession>G0N936</accession>
<dbReference type="InParanoid" id="G0N936"/>
<dbReference type="GO" id="GO:1903003">
    <property type="term" value="P:positive regulation of protein deubiquitination"/>
    <property type="evidence" value="ECO:0007669"/>
    <property type="project" value="EnsemblMetazoa"/>
</dbReference>
<evidence type="ECO:0000313" key="4">
    <source>
        <dbReference type="EMBL" id="EGT55585.1"/>
    </source>
</evidence>
<keyword evidence="5" id="KW-1185">Reference proteome</keyword>
<dbReference type="PANTHER" id="PTHR14107">
    <property type="entry name" value="WD REPEAT PROTEIN"/>
    <property type="match status" value="1"/>
</dbReference>
<feature type="compositionally biased region" description="Polar residues" evidence="3">
    <location>
        <begin position="10"/>
        <end position="20"/>
    </location>
</feature>
<feature type="compositionally biased region" description="Low complexity" evidence="3">
    <location>
        <begin position="412"/>
        <end position="421"/>
    </location>
</feature>
<protein>
    <submittedName>
        <fullName evidence="4">Uncharacterized protein</fullName>
    </submittedName>
</protein>
<feature type="region of interest" description="Disordered" evidence="3">
    <location>
        <begin position="1"/>
        <end position="20"/>
    </location>
</feature>
<dbReference type="GO" id="GO:0090326">
    <property type="term" value="P:positive regulation of locomotion involved in locomotory behavior"/>
    <property type="evidence" value="ECO:0007669"/>
    <property type="project" value="EnsemblMetazoa"/>
</dbReference>
<dbReference type="InterPro" id="IPR036322">
    <property type="entry name" value="WD40_repeat_dom_sf"/>
</dbReference>
<feature type="region of interest" description="Disordered" evidence="3">
    <location>
        <begin position="494"/>
        <end position="513"/>
    </location>
</feature>
<dbReference type="OMA" id="CHDFNAN"/>